<reference evidence="1 2" key="1">
    <citation type="submission" date="2021-06" db="EMBL/GenBank/DDBJ databases">
        <title>Caerostris extrusa draft genome.</title>
        <authorList>
            <person name="Kono N."/>
            <person name="Arakawa K."/>
        </authorList>
    </citation>
    <scope>NUCLEOTIDE SEQUENCE [LARGE SCALE GENOMIC DNA]</scope>
</reference>
<organism evidence="1 2">
    <name type="scientific">Caerostris extrusa</name>
    <name type="common">Bark spider</name>
    <name type="synonym">Caerostris bankana</name>
    <dbReference type="NCBI Taxonomy" id="172846"/>
    <lineage>
        <taxon>Eukaryota</taxon>
        <taxon>Metazoa</taxon>
        <taxon>Ecdysozoa</taxon>
        <taxon>Arthropoda</taxon>
        <taxon>Chelicerata</taxon>
        <taxon>Arachnida</taxon>
        <taxon>Araneae</taxon>
        <taxon>Araneomorphae</taxon>
        <taxon>Entelegynae</taxon>
        <taxon>Araneoidea</taxon>
        <taxon>Araneidae</taxon>
        <taxon>Caerostris</taxon>
    </lineage>
</organism>
<name>A0AAV4Y4H5_CAEEX</name>
<dbReference type="AlphaFoldDB" id="A0AAV4Y4H5"/>
<dbReference type="Proteomes" id="UP001054945">
    <property type="component" value="Unassembled WGS sequence"/>
</dbReference>
<protein>
    <submittedName>
        <fullName evidence="1">Uncharacterized protein</fullName>
    </submittedName>
</protein>
<gene>
    <name evidence="1" type="ORF">CEXT_322821</name>
</gene>
<accession>A0AAV4Y4H5</accession>
<dbReference type="EMBL" id="BPLR01001443">
    <property type="protein sequence ID" value="GIZ02356.1"/>
    <property type="molecule type" value="Genomic_DNA"/>
</dbReference>
<sequence length="110" mass="12840">MSRSYLSHPFWLNFNPFLTTIDSTSAHFLFRRAIRSPSHAQIMSCIMSWPPRLRGKGHRYSNPPYEYVRKSQLPLKIKFSCATPPYSIMLVSILEIELYSALQQLNQDFA</sequence>
<evidence type="ECO:0000313" key="2">
    <source>
        <dbReference type="Proteomes" id="UP001054945"/>
    </source>
</evidence>
<evidence type="ECO:0000313" key="1">
    <source>
        <dbReference type="EMBL" id="GIZ02356.1"/>
    </source>
</evidence>
<keyword evidence="2" id="KW-1185">Reference proteome</keyword>
<proteinExistence type="predicted"/>
<comment type="caution">
    <text evidence="1">The sequence shown here is derived from an EMBL/GenBank/DDBJ whole genome shotgun (WGS) entry which is preliminary data.</text>
</comment>